<evidence type="ECO:0000313" key="6">
    <source>
        <dbReference type="EMBL" id="MFD1628659.1"/>
    </source>
</evidence>
<feature type="signal peptide" evidence="4">
    <location>
        <begin position="1"/>
        <end position="23"/>
    </location>
</feature>
<dbReference type="Gene3D" id="2.40.50.90">
    <property type="match status" value="1"/>
</dbReference>
<dbReference type="PROSITE" id="PS51257">
    <property type="entry name" value="PROKAR_LIPOPROTEIN"/>
    <property type="match status" value="1"/>
</dbReference>
<feature type="chain" id="PRO_5045733086" evidence="4">
    <location>
        <begin position="24"/>
        <end position="164"/>
    </location>
</feature>
<accession>A0ABW4I9I3</accession>
<evidence type="ECO:0000256" key="2">
    <source>
        <dbReference type="ARBA" id="ARBA00022759"/>
    </source>
</evidence>
<feature type="domain" description="TNase-like" evidence="5">
    <location>
        <begin position="31"/>
        <end position="164"/>
    </location>
</feature>
<evidence type="ECO:0000256" key="3">
    <source>
        <dbReference type="ARBA" id="ARBA00022801"/>
    </source>
</evidence>
<dbReference type="InterPro" id="IPR016071">
    <property type="entry name" value="Staphylococal_nuclease_OB-fold"/>
</dbReference>
<name>A0ABW4I9I3_9SPHI</name>
<proteinExistence type="predicted"/>
<comment type="caution">
    <text evidence="6">The sequence shown here is derived from an EMBL/GenBank/DDBJ whole genome shotgun (WGS) entry which is preliminary data.</text>
</comment>
<dbReference type="InterPro" id="IPR035437">
    <property type="entry name" value="SNase_OB-fold_sf"/>
</dbReference>
<dbReference type="PROSITE" id="PS01284">
    <property type="entry name" value="TNASE_2"/>
    <property type="match status" value="1"/>
</dbReference>
<keyword evidence="7" id="KW-1185">Reference proteome</keyword>
<dbReference type="PANTHER" id="PTHR12302:SF3">
    <property type="entry name" value="SERINE_THREONINE-PROTEIN KINASE 31"/>
    <property type="match status" value="1"/>
</dbReference>
<dbReference type="Proteomes" id="UP001597118">
    <property type="component" value="Unassembled WGS sequence"/>
</dbReference>
<evidence type="ECO:0000259" key="5">
    <source>
        <dbReference type="PROSITE" id="PS50830"/>
    </source>
</evidence>
<dbReference type="SUPFAM" id="SSF50199">
    <property type="entry name" value="Staphylococcal nuclease"/>
    <property type="match status" value="1"/>
</dbReference>
<dbReference type="InterPro" id="IPR002071">
    <property type="entry name" value="Thermonucl_AS"/>
</dbReference>
<keyword evidence="3" id="KW-0378">Hydrolase</keyword>
<keyword evidence="1" id="KW-0540">Nuclease</keyword>
<keyword evidence="2" id="KW-0255">Endonuclease</keyword>
<reference evidence="7" key="1">
    <citation type="journal article" date="2019" name="Int. J. Syst. Evol. Microbiol.">
        <title>The Global Catalogue of Microorganisms (GCM) 10K type strain sequencing project: providing services to taxonomists for standard genome sequencing and annotation.</title>
        <authorList>
            <consortium name="The Broad Institute Genomics Platform"/>
            <consortium name="The Broad Institute Genome Sequencing Center for Infectious Disease"/>
            <person name="Wu L."/>
            <person name="Ma J."/>
        </authorList>
    </citation>
    <scope>NUCLEOTIDE SEQUENCE [LARGE SCALE GENOMIC DNA]</scope>
    <source>
        <strain evidence="7">CCUG 53762</strain>
    </source>
</reference>
<sequence length="164" mass="18722">MRHHIIKIPIILFLLTATLSCNEANGYKQDKNNNYYVTKVVDGDTFWANNGAEKDIKVRLIGIDAPESRKTGKKEIGYFGKEAKTYLTTLLSEKYVKLVSDVDSLDRYGRTLAYVYLQNGTFVNAELVQNGYAVVMTIPPNVKYADLFFKLQTQARENKRGLWN</sequence>
<dbReference type="Pfam" id="PF00565">
    <property type="entry name" value="SNase"/>
    <property type="match status" value="1"/>
</dbReference>
<dbReference type="RefSeq" id="WP_379661046.1">
    <property type="nucleotide sequence ID" value="NZ_JBHUDG010000003.1"/>
</dbReference>
<dbReference type="SMART" id="SM00318">
    <property type="entry name" value="SNc"/>
    <property type="match status" value="1"/>
</dbReference>
<organism evidence="6 7">
    <name type="scientific">Pseudopedobacter beijingensis</name>
    <dbReference type="NCBI Taxonomy" id="1207056"/>
    <lineage>
        <taxon>Bacteria</taxon>
        <taxon>Pseudomonadati</taxon>
        <taxon>Bacteroidota</taxon>
        <taxon>Sphingobacteriia</taxon>
        <taxon>Sphingobacteriales</taxon>
        <taxon>Sphingobacteriaceae</taxon>
        <taxon>Pseudopedobacter</taxon>
    </lineage>
</organism>
<evidence type="ECO:0000256" key="4">
    <source>
        <dbReference type="SAM" id="SignalP"/>
    </source>
</evidence>
<dbReference type="EMBL" id="JBHUDG010000003">
    <property type="protein sequence ID" value="MFD1628659.1"/>
    <property type="molecule type" value="Genomic_DNA"/>
</dbReference>
<protein>
    <submittedName>
        <fullName evidence="6">Thermonuclease family protein</fullName>
    </submittedName>
</protein>
<evidence type="ECO:0000256" key="1">
    <source>
        <dbReference type="ARBA" id="ARBA00022722"/>
    </source>
</evidence>
<dbReference type="PROSITE" id="PS50830">
    <property type="entry name" value="TNASE_3"/>
    <property type="match status" value="1"/>
</dbReference>
<dbReference type="PANTHER" id="PTHR12302">
    <property type="entry name" value="EBNA2 BINDING PROTEIN P100"/>
    <property type="match status" value="1"/>
</dbReference>
<keyword evidence="4" id="KW-0732">Signal</keyword>
<evidence type="ECO:0000313" key="7">
    <source>
        <dbReference type="Proteomes" id="UP001597118"/>
    </source>
</evidence>
<gene>
    <name evidence="6" type="ORF">ACFSAH_02160</name>
</gene>
<dbReference type="CDD" id="cd00175">
    <property type="entry name" value="SNc"/>
    <property type="match status" value="1"/>
</dbReference>